<name>A0A1I3ISY5_9RHOB</name>
<sequence length="218" mass="23726">MIERTEKLMTLLHSRGAGPGTELPLPRPADFVREGLAEQVMQVYRALGGKMDEPPGTHVGGWTLAYGDMAVALDGELHFNRWRAQTLEAPAYRALAHFPTRKYLDFCASFERQALDAGIVGGRWTTQSAEIQFGASAAPGELSGAGSARWRQRAFFDFVKDLAPLACRVPMARIAIWDRVAFSSVSMTLGHALDEVGAASAIARLIESRRPLETTGPA</sequence>
<dbReference type="Pfam" id="PF23913">
    <property type="entry name" value="DUF7255"/>
    <property type="match status" value="1"/>
</dbReference>
<gene>
    <name evidence="1" type="ORF">SAMN05216258_107203</name>
</gene>
<evidence type="ECO:0000313" key="2">
    <source>
        <dbReference type="Proteomes" id="UP000199377"/>
    </source>
</evidence>
<reference evidence="1 2" key="1">
    <citation type="submission" date="2016-10" db="EMBL/GenBank/DDBJ databases">
        <authorList>
            <person name="de Groot N.N."/>
        </authorList>
    </citation>
    <scope>NUCLEOTIDE SEQUENCE [LARGE SCALE GENOMIC DNA]</scope>
    <source>
        <strain evidence="1 2">CGMCC 1.11030</strain>
    </source>
</reference>
<proteinExistence type="predicted"/>
<dbReference type="AlphaFoldDB" id="A0A1I3ISY5"/>
<dbReference type="Proteomes" id="UP000199377">
    <property type="component" value="Unassembled WGS sequence"/>
</dbReference>
<evidence type="ECO:0000313" key="1">
    <source>
        <dbReference type="EMBL" id="SFI50920.1"/>
    </source>
</evidence>
<keyword evidence="2" id="KW-1185">Reference proteome</keyword>
<dbReference type="RefSeq" id="WP_092861236.1">
    <property type="nucleotide sequence ID" value="NZ_FOQH01000007.1"/>
</dbReference>
<organism evidence="1 2">
    <name type="scientific">Albimonas pacifica</name>
    <dbReference type="NCBI Taxonomy" id="1114924"/>
    <lineage>
        <taxon>Bacteria</taxon>
        <taxon>Pseudomonadati</taxon>
        <taxon>Pseudomonadota</taxon>
        <taxon>Alphaproteobacteria</taxon>
        <taxon>Rhodobacterales</taxon>
        <taxon>Paracoccaceae</taxon>
        <taxon>Albimonas</taxon>
    </lineage>
</organism>
<dbReference type="STRING" id="1114924.SAMN05216258_107203"/>
<dbReference type="EMBL" id="FOQH01000007">
    <property type="protein sequence ID" value="SFI50920.1"/>
    <property type="molecule type" value="Genomic_DNA"/>
</dbReference>
<accession>A0A1I3ISY5</accession>
<protein>
    <submittedName>
        <fullName evidence="1">Uncharacterized protein</fullName>
    </submittedName>
</protein>
<dbReference type="OrthoDB" id="4619215at2"/>
<dbReference type="InterPro" id="IPR055679">
    <property type="entry name" value="DUF7255"/>
</dbReference>